<accession>A0A9N7NZA1</accession>
<comment type="caution">
    <text evidence="1">The sequence shown here is derived from an EMBL/GenBank/DDBJ whole genome shotgun (WGS) entry which is preliminary data.</text>
</comment>
<proteinExistence type="predicted"/>
<sequence>MATMDNLIGMTTYYVKVDVQARWVGTSKAATFFASLARCANSTLPVAPLFFAADKPSSVTAGPGQGRPLVPPWSS</sequence>
<reference evidence="1" key="1">
    <citation type="submission" date="2019-12" db="EMBL/GenBank/DDBJ databases">
        <authorList>
            <person name="Scholes J."/>
        </authorList>
    </citation>
    <scope>NUCLEOTIDE SEQUENCE</scope>
</reference>
<organism evidence="1 2">
    <name type="scientific">Striga hermonthica</name>
    <name type="common">Purple witchweed</name>
    <name type="synonym">Buchnera hermonthica</name>
    <dbReference type="NCBI Taxonomy" id="68872"/>
    <lineage>
        <taxon>Eukaryota</taxon>
        <taxon>Viridiplantae</taxon>
        <taxon>Streptophyta</taxon>
        <taxon>Embryophyta</taxon>
        <taxon>Tracheophyta</taxon>
        <taxon>Spermatophyta</taxon>
        <taxon>Magnoliopsida</taxon>
        <taxon>eudicotyledons</taxon>
        <taxon>Gunneridae</taxon>
        <taxon>Pentapetalae</taxon>
        <taxon>asterids</taxon>
        <taxon>lamiids</taxon>
        <taxon>Lamiales</taxon>
        <taxon>Orobanchaceae</taxon>
        <taxon>Buchnereae</taxon>
        <taxon>Striga</taxon>
    </lineage>
</organism>
<dbReference type="AlphaFoldDB" id="A0A9N7NZA1"/>
<name>A0A9N7NZA1_STRHE</name>
<protein>
    <submittedName>
        <fullName evidence="1">Uncharacterized protein</fullName>
    </submittedName>
</protein>
<dbReference type="OrthoDB" id="653466at2759"/>
<evidence type="ECO:0000313" key="1">
    <source>
        <dbReference type="EMBL" id="CAA0842154.1"/>
    </source>
</evidence>
<gene>
    <name evidence="1" type="ORF">SHERM_08018</name>
</gene>
<dbReference type="EMBL" id="CACSLK010034598">
    <property type="protein sequence ID" value="CAA0842154.1"/>
    <property type="molecule type" value="Genomic_DNA"/>
</dbReference>
<evidence type="ECO:0000313" key="2">
    <source>
        <dbReference type="Proteomes" id="UP001153555"/>
    </source>
</evidence>
<keyword evidence="2" id="KW-1185">Reference proteome</keyword>
<dbReference type="Proteomes" id="UP001153555">
    <property type="component" value="Unassembled WGS sequence"/>
</dbReference>